<keyword evidence="2" id="KW-1185">Reference proteome</keyword>
<sequence>MAIAYSTAAQVLACQVVRDIANQVERDFQQVSQSNSRPTRTVAQMQASVTALVNALADAGATVTHA</sequence>
<dbReference type="EMBL" id="LC776701">
    <property type="protein sequence ID" value="BEQ12908.1"/>
    <property type="molecule type" value="Genomic_DNA"/>
</dbReference>
<evidence type="ECO:0000313" key="1">
    <source>
        <dbReference type="EMBL" id="BEQ12908.1"/>
    </source>
</evidence>
<proteinExistence type="predicted"/>
<name>A0AAU9E6Y4_9CAUD</name>
<protein>
    <submittedName>
        <fullName evidence="1">Uncharacterized protein</fullName>
    </submittedName>
</protein>
<organism evidence="1 2">
    <name type="scientific">Pseudomonas phage Ep4</name>
    <dbReference type="NCBI Taxonomy" id="3057492"/>
    <lineage>
        <taxon>Viruses</taxon>
        <taxon>Duplodnaviria</taxon>
        <taxon>Heunggongvirae</taxon>
        <taxon>Uroviricota</taxon>
        <taxon>Caudoviricetes</taxon>
        <taxon>Autographivirales</taxon>
        <taxon>Autoscriptoviridae</taxon>
        <taxon>Corkvirinae</taxon>
        <taxon>Actinidiaevirus</taxon>
        <taxon>Actinidiaevirus Ep4</taxon>
    </lineage>
</organism>
<reference evidence="1 2" key="1">
    <citation type="submission" date="2023-07" db="EMBL/GenBank/DDBJ databases">
        <title>Complete genome sequence of Pseudomonas phage Ep4.</title>
        <authorList>
            <person name="Aono M."/>
            <person name="Yagi H."/>
            <person name="Kobayashi K."/>
        </authorList>
    </citation>
    <scope>NUCLEOTIDE SEQUENCE [LARGE SCALE GENOMIC DNA]</scope>
    <source>
        <strain evidence="1 2">Ep4</strain>
    </source>
</reference>
<gene>
    <name evidence="1" type="ORF">Ep4_049</name>
</gene>
<evidence type="ECO:0000313" key="2">
    <source>
        <dbReference type="Proteomes" id="UP001304640"/>
    </source>
</evidence>
<accession>A0AAU9E6Y4</accession>
<dbReference type="Proteomes" id="UP001304640">
    <property type="component" value="Segment"/>
</dbReference>